<protein>
    <submittedName>
        <fullName evidence="2">Uncharacterized protein</fullName>
    </submittedName>
</protein>
<evidence type="ECO:0000256" key="1">
    <source>
        <dbReference type="SAM" id="MobiDB-lite"/>
    </source>
</evidence>
<evidence type="ECO:0000313" key="2">
    <source>
        <dbReference type="EMBL" id="KAK7199290.1"/>
    </source>
</evidence>
<gene>
    <name evidence="2" type="ORF">NESM_000900500</name>
</gene>
<feature type="compositionally biased region" description="Basic and acidic residues" evidence="1">
    <location>
        <begin position="1"/>
        <end position="10"/>
    </location>
</feature>
<evidence type="ECO:0000313" key="3">
    <source>
        <dbReference type="Proteomes" id="UP001430356"/>
    </source>
</evidence>
<sequence length="145" mass="13952">MPSSHTRHDAAGLISPPASSTPPLAVPAATTAATLSSTAAAAAPLVTTTACTPEITLALPSSATPWQRAASACASAPTSPLSVAGGSAALPACGTRSDTRTGAVAASTGGAGVGGVTGVTVSRSGVRRERNTMRAASAVTMKNLR</sequence>
<comment type="caution">
    <text evidence="2">The sequence shown here is derived from an EMBL/GenBank/DDBJ whole genome shotgun (WGS) entry which is preliminary data.</text>
</comment>
<keyword evidence="3" id="KW-1185">Reference proteome</keyword>
<dbReference type="EMBL" id="JAECZO010000275">
    <property type="protein sequence ID" value="KAK7199290.1"/>
    <property type="molecule type" value="Genomic_DNA"/>
</dbReference>
<name>A0AAW0EZG9_9TRYP</name>
<feature type="compositionally biased region" description="Low complexity" evidence="1">
    <location>
        <begin position="15"/>
        <end position="25"/>
    </location>
</feature>
<feature type="region of interest" description="Disordered" evidence="1">
    <location>
        <begin position="1"/>
        <end position="25"/>
    </location>
</feature>
<accession>A0AAW0EZG9</accession>
<reference evidence="2 3" key="1">
    <citation type="journal article" date="2021" name="MBio">
        <title>A New Model Trypanosomatid, Novymonas esmeraldas: Genomic Perception of Its 'Candidatus Pandoraea novymonadis' Endosymbiont.</title>
        <authorList>
            <person name="Zakharova A."/>
            <person name="Saura A."/>
            <person name="Butenko A."/>
            <person name="Podesvova L."/>
            <person name="Warmusova S."/>
            <person name="Kostygov A.Y."/>
            <person name="Nenarokova A."/>
            <person name="Lukes J."/>
            <person name="Opperdoes F.R."/>
            <person name="Yurchenko V."/>
        </authorList>
    </citation>
    <scope>NUCLEOTIDE SEQUENCE [LARGE SCALE GENOMIC DNA]</scope>
    <source>
        <strain evidence="2 3">E262AT.01</strain>
    </source>
</reference>
<dbReference type="Proteomes" id="UP001430356">
    <property type="component" value="Unassembled WGS sequence"/>
</dbReference>
<dbReference type="AlphaFoldDB" id="A0AAW0EZG9"/>
<organism evidence="2 3">
    <name type="scientific">Novymonas esmeraldas</name>
    <dbReference type="NCBI Taxonomy" id="1808958"/>
    <lineage>
        <taxon>Eukaryota</taxon>
        <taxon>Discoba</taxon>
        <taxon>Euglenozoa</taxon>
        <taxon>Kinetoplastea</taxon>
        <taxon>Metakinetoplastina</taxon>
        <taxon>Trypanosomatida</taxon>
        <taxon>Trypanosomatidae</taxon>
        <taxon>Novymonas</taxon>
    </lineage>
</organism>
<proteinExistence type="predicted"/>